<dbReference type="AlphaFoldDB" id="A0A7S2X7V4"/>
<keyword evidence="5" id="KW-0408">Iron</keyword>
<protein>
    <recommendedName>
        <fullName evidence="7">Fe2OG dioxygenase domain-containing protein</fullName>
    </recommendedName>
</protein>
<dbReference type="GO" id="GO:0016705">
    <property type="term" value="F:oxidoreductase activity, acting on paired donors, with incorporation or reduction of molecular oxygen"/>
    <property type="evidence" value="ECO:0007669"/>
    <property type="project" value="InterPro"/>
</dbReference>
<keyword evidence="2" id="KW-0479">Metal-binding</keyword>
<sequence length="333" mass="37876">MRPLALTGSRLAHRLRLKPLFRTVRVRADRGRGFCKASIKPDLDETKAARIGLVAAAAFIGIPMAATYLTWRFVSKPENVAHESEESRHRQFRQWGLPLPPEAQASEVHYIRNFLSKDEILHLMDVVSTMQREGFPGVVNRQSPGKPWLQTTWRTTYLHTNGAFEQRLPLLRKKLRQAFTEVDQRDWNLIPTFDPLSLHFRTVEFHEYWPGGQLAQTQHYDSGSIITMDVMLADPKHDFKGGDLVTPEIDGTRKFHPLQQGDAALFLSHKYHNVLPVTEGKRMVLVVELWSGPERVCPHRCWSRGVCKRKVGEDFNTTAGAVAAAAENGWLLG</sequence>
<evidence type="ECO:0000259" key="7">
    <source>
        <dbReference type="PROSITE" id="PS51471"/>
    </source>
</evidence>
<comment type="cofactor">
    <cofactor evidence="1">
        <name>L-ascorbate</name>
        <dbReference type="ChEBI" id="CHEBI:38290"/>
    </cofactor>
</comment>
<keyword evidence="4" id="KW-0560">Oxidoreductase</keyword>
<dbReference type="InterPro" id="IPR006620">
    <property type="entry name" value="Pro_4_hyd_alph"/>
</dbReference>
<keyword evidence="6" id="KW-0472">Membrane</keyword>
<evidence type="ECO:0000256" key="2">
    <source>
        <dbReference type="ARBA" id="ARBA00022723"/>
    </source>
</evidence>
<keyword evidence="6" id="KW-1133">Transmembrane helix</keyword>
<dbReference type="GO" id="GO:0005506">
    <property type="term" value="F:iron ion binding"/>
    <property type="evidence" value="ECO:0007669"/>
    <property type="project" value="InterPro"/>
</dbReference>
<proteinExistence type="predicted"/>
<organism evidence="8">
    <name type="scientific">Lotharella oceanica</name>
    <dbReference type="NCBI Taxonomy" id="641309"/>
    <lineage>
        <taxon>Eukaryota</taxon>
        <taxon>Sar</taxon>
        <taxon>Rhizaria</taxon>
        <taxon>Cercozoa</taxon>
        <taxon>Chlorarachniophyceae</taxon>
        <taxon>Lotharella</taxon>
    </lineage>
</organism>
<name>A0A7S2X7V4_9EUKA</name>
<dbReference type="Gene3D" id="2.60.120.620">
    <property type="entry name" value="q2cbj1_9rhob like domain"/>
    <property type="match status" value="1"/>
</dbReference>
<dbReference type="InterPro" id="IPR005123">
    <property type="entry name" value="Oxoglu/Fe-dep_dioxygenase_dom"/>
</dbReference>
<evidence type="ECO:0000256" key="6">
    <source>
        <dbReference type="SAM" id="Phobius"/>
    </source>
</evidence>
<accession>A0A7S2X7V4</accession>
<keyword evidence="6" id="KW-0812">Transmembrane</keyword>
<gene>
    <name evidence="8" type="ORF">LSP00402_LOCUS1266</name>
</gene>
<evidence type="ECO:0000313" key="8">
    <source>
        <dbReference type="EMBL" id="CAD9746380.1"/>
    </source>
</evidence>
<evidence type="ECO:0000256" key="1">
    <source>
        <dbReference type="ARBA" id="ARBA00001961"/>
    </source>
</evidence>
<feature type="transmembrane region" description="Helical" evidence="6">
    <location>
        <begin position="48"/>
        <end position="71"/>
    </location>
</feature>
<evidence type="ECO:0000256" key="3">
    <source>
        <dbReference type="ARBA" id="ARBA00022964"/>
    </source>
</evidence>
<evidence type="ECO:0000256" key="5">
    <source>
        <dbReference type="ARBA" id="ARBA00023004"/>
    </source>
</evidence>
<dbReference type="GO" id="GO:0051213">
    <property type="term" value="F:dioxygenase activity"/>
    <property type="evidence" value="ECO:0007669"/>
    <property type="project" value="UniProtKB-KW"/>
</dbReference>
<evidence type="ECO:0000256" key="4">
    <source>
        <dbReference type="ARBA" id="ARBA00023002"/>
    </source>
</evidence>
<dbReference type="SMART" id="SM00702">
    <property type="entry name" value="P4Hc"/>
    <property type="match status" value="1"/>
</dbReference>
<keyword evidence="3" id="KW-0223">Dioxygenase</keyword>
<dbReference type="GO" id="GO:0031418">
    <property type="term" value="F:L-ascorbic acid binding"/>
    <property type="evidence" value="ECO:0007669"/>
    <property type="project" value="InterPro"/>
</dbReference>
<dbReference type="EMBL" id="HBHP01001942">
    <property type="protein sequence ID" value="CAD9746380.1"/>
    <property type="molecule type" value="Transcribed_RNA"/>
</dbReference>
<reference evidence="8" key="1">
    <citation type="submission" date="2021-01" db="EMBL/GenBank/DDBJ databases">
        <authorList>
            <person name="Corre E."/>
            <person name="Pelletier E."/>
            <person name="Niang G."/>
            <person name="Scheremetjew M."/>
            <person name="Finn R."/>
            <person name="Kale V."/>
            <person name="Holt S."/>
            <person name="Cochrane G."/>
            <person name="Meng A."/>
            <person name="Brown T."/>
            <person name="Cohen L."/>
        </authorList>
    </citation>
    <scope>NUCLEOTIDE SEQUENCE</scope>
    <source>
        <strain evidence="8">CCMP622</strain>
    </source>
</reference>
<dbReference type="PROSITE" id="PS51471">
    <property type="entry name" value="FE2OG_OXY"/>
    <property type="match status" value="1"/>
</dbReference>
<feature type="domain" description="Fe2OG dioxygenase" evidence="7">
    <location>
        <begin position="192"/>
        <end position="293"/>
    </location>
</feature>